<evidence type="ECO:0000313" key="2">
    <source>
        <dbReference type="EMBL" id="KXA92341.1"/>
    </source>
</evidence>
<reference evidence="2 3" key="1">
    <citation type="journal article" date="2016" name="Sci. Rep.">
        <title>Metabolic traits of an uncultured archaeal lineage -MSBL1- from brine pools of the Red Sea.</title>
        <authorList>
            <person name="Mwirichia R."/>
            <person name="Alam I."/>
            <person name="Rashid M."/>
            <person name="Vinu M."/>
            <person name="Ba-Alawi W."/>
            <person name="Anthony Kamau A."/>
            <person name="Kamanda Ngugi D."/>
            <person name="Goker M."/>
            <person name="Klenk H.P."/>
            <person name="Bajic V."/>
            <person name="Stingl U."/>
        </authorList>
    </citation>
    <scope>NUCLEOTIDE SEQUENCE [LARGE SCALE GENOMIC DNA]</scope>
    <source>
        <strain evidence="2">SCGC-AAA259E17</strain>
    </source>
</reference>
<dbReference type="EMBL" id="LHXN01000059">
    <property type="protein sequence ID" value="KXA92341.1"/>
    <property type="molecule type" value="Genomic_DNA"/>
</dbReference>
<proteinExistence type="predicted"/>
<dbReference type="InterPro" id="IPR000257">
    <property type="entry name" value="Uroporphyrinogen_deCOase"/>
</dbReference>
<evidence type="ECO:0000259" key="1">
    <source>
        <dbReference type="Pfam" id="PF01208"/>
    </source>
</evidence>
<protein>
    <recommendedName>
        <fullName evidence="1">Uroporphyrinogen decarboxylase (URO-D) domain-containing protein</fullName>
    </recommendedName>
</protein>
<dbReference type="Proteomes" id="UP000070373">
    <property type="component" value="Unassembled WGS sequence"/>
</dbReference>
<dbReference type="GO" id="GO:0006779">
    <property type="term" value="P:porphyrin-containing compound biosynthetic process"/>
    <property type="evidence" value="ECO:0007669"/>
    <property type="project" value="InterPro"/>
</dbReference>
<dbReference type="AlphaFoldDB" id="A0A133UDQ6"/>
<dbReference type="SUPFAM" id="SSF51726">
    <property type="entry name" value="UROD/MetE-like"/>
    <property type="match status" value="1"/>
</dbReference>
<sequence>MNKLTCRERVIKAINHEETERIPYNIPIHPKMRKKLENNFGKDFENGINNHIVGLSPEIGVFPPNESEEEQSGPLDLEEEEFFEETWTDEFGCVWKQNEKSAPHVEKHPLENPDLSDYEFPDFSDPERYKIIGKEMKNEENEDKFTVAGAGMLFFERAWALRGFEEILMDFRRNQQFVNDLLDNLLEVNLQVLNGILEYETDAVIFSDDYGMQNRLIMGPEIWREYLKPRLKRLYKRVKEEDKYVMIHSCGDNSAIMKDFIELGVDIFNPTQPEAMNIYELKERWGNEITFNGGVTTQKLPSYSPKQIRDEVKKIREKMSENGGYILETTKPLRWDVPLETAKAYIDEVKTQSF</sequence>
<name>A0A133UDQ6_9EURY</name>
<feature type="domain" description="Uroporphyrinogen decarboxylase (URO-D)" evidence="1">
    <location>
        <begin position="90"/>
        <end position="351"/>
    </location>
</feature>
<dbReference type="PATRIC" id="fig|1698263.3.peg.1012"/>
<dbReference type="PANTHER" id="PTHR47099">
    <property type="entry name" value="METHYLCOBAMIDE:COM METHYLTRANSFERASE MTBA"/>
    <property type="match status" value="1"/>
</dbReference>
<dbReference type="InterPro" id="IPR038071">
    <property type="entry name" value="UROD/MetE-like_sf"/>
</dbReference>
<gene>
    <name evidence="2" type="ORF">AKJ64_03425</name>
</gene>
<accession>A0A133UDQ6</accession>
<comment type="caution">
    <text evidence="2">The sequence shown here is derived from an EMBL/GenBank/DDBJ whole genome shotgun (WGS) entry which is preliminary data.</text>
</comment>
<dbReference type="InterPro" id="IPR052024">
    <property type="entry name" value="Methanogen_methyltrans"/>
</dbReference>
<dbReference type="PANTHER" id="PTHR47099:SF1">
    <property type="entry name" value="METHYLCOBAMIDE:COM METHYLTRANSFERASE MTBA"/>
    <property type="match status" value="1"/>
</dbReference>
<dbReference type="Gene3D" id="3.20.20.210">
    <property type="match status" value="1"/>
</dbReference>
<dbReference type="Pfam" id="PF01208">
    <property type="entry name" value="URO-D"/>
    <property type="match status" value="1"/>
</dbReference>
<organism evidence="2 3">
    <name type="scientific">candidate division MSBL1 archaeon SCGC-AAA259E17</name>
    <dbReference type="NCBI Taxonomy" id="1698263"/>
    <lineage>
        <taxon>Archaea</taxon>
        <taxon>Methanobacteriati</taxon>
        <taxon>Methanobacteriota</taxon>
        <taxon>candidate division MSBL1</taxon>
    </lineage>
</organism>
<keyword evidence="3" id="KW-1185">Reference proteome</keyword>
<evidence type="ECO:0000313" key="3">
    <source>
        <dbReference type="Proteomes" id="UP000070373"/>
    </source>
</evidence>
<dbReference type="GO" id="GO:0004853">
    <property type="term" value="F:uroporphyrinogen decarboxylase activity"/>
    <property type="evidence" value="ECO:0007669"/>
    <property type="project" value="InterPro"/>
</dbReference>